<protein>
    <submittedName>
        <fullName evidence="1">Uncharacterized protein</fullName>
    </submittedName>
</protein>
<comment type="caution">
    <text evidence="1">The sequence shown here is derived from an EMBL/GenBank/DDBJ whole genome shotgun (WGS) entry which is preliminary data.</text>
</comment>
<dbReference type="PANTHER" id="PTHR47331">
    <property type="entry name" value="PHD-TYPE DOMAIN-CONTAINING PROTEIN"/>
    <property type="match status" value="1"/>
</dbReference>
<proteinExistence type="predicted"/>
<evidence type="ECO:0000313" key="2">
    <source>
        <dbReference type="Proteomes" id="UP000801492"/>
    </source>
</evidence>
<name>A0A8K0CC40_IGNLU</name>
<evidence type="ECO:0000313" key="1">
    <source>
        <dbReference type="EMBL" id="KAF2881808.1"/>
    </source>
</evidence>
<dbReference type="Proteomes" id="UP000801492">
    <property type="component" value="Unassembled WGS sequence"/>
</dbReference>
<sequence>MREYEALGHMSTLDDPVSQDCTFNTLGGTIDVSHLPIYYLSHHPVIRDQALTIKIRVVFDGSAKTTSGISLNETQIVGPIIQGDLLSILVRFRKFEVALIADIEKMYSMIDVNKQLNTVTYGTSSASYLATRCLKFIAERCKSEYPRTSDLLTSTNTIEQMKDLKNDVTRVLKQYGFFLRKFLSNKGELNTDNGQDERSLSIIPLSERSNTKALGLPWDCIQDLLFCQVNSKLSNSSCPGTKRTILSAIAQIYDPLGHIVS</sequence>
<keyword evidence="2" id="KW-1185">Reference proteome</keyword>
<dbReference type="EMBL" id="VTPC01090697">
    <property type="protein sequence ID" value="KAF2881808.1"/>
    <property type="molecule type" value="Genomic_DNA"/>
</dbReference>
<gene>
    <name evidence="1" type="ORF">ILUMI_24364</name>
</gene>
<organism evidence="1 2">
    <name type="scientific">Ignelater luminosus</name>
    <name type="common">Cucubano</name>
    <name type="synonym">Pyrophorus luminosus</name>
    <dbReference type="NCBI Taxonomy" id="2038154"/>
    <lineage>
        <taxon>Eukaryota</taxon>
        <taxon>Metazoa</taxon>
        <taxon>Ecdysozoa</taxon>
        <taxon>Arthropoda</taxon>
        <taxon>Hexapoda</taxon>
        <taxon>Insecta</taxon>
        <taxon>Pterygota</taxon>
        <taxon>Neoptera</taxon>
        <taxon>Endopterygota</taxon>
        <taxon>Coleoptera</taxon>
        <taxon>Polyphaga</taxon>
        <taxon>Elateriformia</taxon>
        <taxon>Elateroidea</taxon>
        <taxon>Elateridae</taxon>
        <taxon>Agrypninae</taxon>
        <taxon>Pyrophorini</taxon>
        <taxon>Ignelater</taxon>
    </lineage>
</organism>
<accession>A0A8K0CC40</accession>
<reference evidence="1" key="1">
    <citation type="submission" date="2019-08" db="EMBL/GenBank/DDBJ databases">
        <title>The genome of the North American firefly Photinus pyralis.</title>
        <authorList>
            <consortium name="Photinus pyralis genome working group"/>
            <person name="Fallon T.R."/>
            <person name="Sander Lower S.E."/>
            <person name="Weng J.-K."/>
        </authorList>
    </citation>
    <scope>NUCLEOTIDE SEQUENCE</scope>
    <source>
        <strain evidence="1">TRF0915ILg1</strain>
        <tissue evidence="1">Whole body</tissue>
    </source>
</reference>
<dbReference type="OrthoDB" id="5920040at2759"/>
<dbReference type="AlphaFoldDB" id="A0A8K0CC40"/>